<feature type="region of interest" description="Disordered" evidence="1">
    <location>
        <begin position="246"/>
        <end position="271"/>
    </location>
</feature>
<dbReference type="Pfam" id="PF02301">
    <property type="entry name" value="HORMA"/>
    <property type="match status" value="1"/>
</dbReference>
<dbReference type="EMBL" id="UYYA01005104">
    <property type="protein sequence ID" value="VDM64162.1"/>
    <property type="molecule type" value="Genomic_DNA"/>
</dbReference>
<proteinExistence type="predicted"/>
<evidence type="ECO:0000256" key="1">
    <source>
        <dbReference type="SAM" id="MobiDB-lite"/>
    </source>
</evidence>
<reference evidence="3 4" key="2">
    <citation type="submission" date="2018-11" db="EMBL/GenBank/DDBJ databases">
        <authorList>
            <consortium name="Pathogen Informatics"/>
        </authorList>
    </citation>
    <scope>NUCLEOTIDE SEQUENCE [LARGE SCALE GENOMIC DNA]</scope>
    <source>
        <strain evidence="3 4">Costa Rica</strain>
    </source>
</reference>
<dbReference type="Proteomes" id="UP000267027">
    <property type="component" value="Unassembled WGS sequence"/>
</dbReference>
<sequence length="320" mass="35506">MACLTAENIALSGAHCELSRDTAENPNWKIGGITPDTIVPPFMGASLQAAVILLNTIAPVLRNMRENIALSGAHCELSRDTAENPNWKLTLVVNSTKEDSKNAIEIYTWTMHYDFDGEPRAELRQPDGTVTAALPFRGMEHLKKQTAELLHLIKLLCREMLTPLAPGASAMLRIAYTNKTPTDYQAPGFYPSSEDSVLLQDAQHAKLGTLQTMYHGASVIVRSVFIDDEFARKRRLYEVEHSSLIPPFDEQSDEGDGAHRSVSNDTNECTNETQLQQVTYKMIYAGFPELEEFCPKTGLEGLDFGANVASFKPLKNFILE</sequence>
<name>A0A158PMD4_ANGCS</name>
<dbReference type="Gene3D" id="3.30.900.10">
    <property type="entry name" value="HORMA domain"/>
    <property type="match status" value="1"/>
</dbReference>
<accession>A0A158PMD4</accession>
<dbReference type="WBParaSite" id="ACOC_0001257601-mRNA-1">
    <property type="protein sequence ID" value="ACOC_0001257601-mRNA-1"/>
    <property type="gene ID" value="ACOC_0001257601"/>
</dbReference>
<feature type="compositionally biased region" description="Polar residues" evidence="1">
    <location>
        <begin position="261"/>
        <end position="271"/>
    </location>
</feature>
<reference evidence="5" key="1">
    <citation type="submission" date="2016-04" db="UniProtKB">
        <authorList>
            <consortium name="WormBaseParasite"/>
        </authorList>
    </citation>
    <scope>IDENTIFICATION</scope>
</reference>
<keyword evidence="4" id="KW-1185">Reference proteome</keyword>
<evidence type="ECO:0000313" key="4">
    <source>
        <dbReference type="Proteomes" id="UP000267027"/>
    </source>
</evidence>
<evidence type="ECO:0000313" key="3">
    <source>
        <dbReference type="EMBL" id="VDM64162.1"/>
    </source>
</evidence>
<dbReference type="OrthoDB" id="1928087at2759"/>
<dbReference type="InterPro" id="IPR036570">
    <property type="entry name" value="HORMA_dom_sf"/>
</dbReference>
<dbReference type="AlphaFoldDB" id="A0A158PMD4"/>
<protein>
    <submittedName>
        <fullName evidence="5">HORMA domain-containing protein</fullName>
    </submittedName>
</protein>
<dbReference type="InterPro" id="IPR003511">
    <property type="entry name" value="HORMA_dom"/>
</dbReference>
<evidence type="ECO:0000259" key="2">
    <source>
        <dbReference type="Pfam" id="PF02301"/>
    </source>
</evidence>
<evidence type="ECO:0000313" key="5">
    <source>
        <dbReference type="WBParaSite" id="ACOC_0001257601-mRNA-1"/>
    </source>
</evidence>
<gene>
    <name evidence="3" type="ORF">ACOC_LOCUS12577</name>
</gene>
<feature type="domain" description="HORMA" evidence="2">
    <location>
        <begin position="88"/>
        <end position="215"/>
    </location>
</feature>
<organism evidence="5">
    <name type="scientific">Angiostrongylus costaricensis</name>
    <name type="common">Nematode worm</name>
    <dbReference type="NCBI Taxonomy" id="334426"/>
    <lineage>
        <taxon>Eukaryota</taxon>
        <taxon>Metazoa</taxon>
        <taxon>Ecdysozoa</taxon>
        <taxon>Nematoda</taxon>
        <taxon>Chromadorea</taxon>
        <taxon>Rhabditida</taxon>
        <taxon>Rhabditina</taxon>
        <taxon>Rhabditomorpha</taxon>
        <taxon>Strongyloidea</taxon>
        <taxon>Metastrongylidae</taxon>
        <taxon>Angiostrongylus</taxon>
    </lineage>
</organism>